<feature type="domain" description="FP protein C-terminal" evidence="1">
    <location>
        <begin position="67"/>
        <end position="119"/>
    </location>
</feature>
<gene>
    <name evidence="2" type="ORF">g.1586</name>
</gene>
<dbReference type="InterPro" id="IPR057251">
    <property type="entry name" value="FP_C"/>
</dbReference>
<reference evidence="2" key="1">
    <citation type="submission" date="2015-11" db="EMBL/GenBank/DDBJ databases">
        <title>De novo transcriptome assembly of four potential Pierce s Disease insect vectors from Arizona vineyards.</title>
        <authorList>
            <person name="Tassone E.E."/>
        </authorList>
    </citation>
    <scope>NUCLEOTIDE SEQUENCE</scope>
</reference>
<dbReference type="AlphaFoldDB" id="A0A1B6GDS8"/>
<evidence type="ECO:0000259" key="1">
    <source>
        <dbReference type="Pfam" id="PF25298"/>
    </source>
</evidence>
<proteinExistence type="predicted"/>
<name>A0A1B6GDS8_9HEMI</name>
<protein>
    <recommendedName>
        <fullName evidence="1">FP protein C-terminal domain-containing protein</fullName>
    </recommendedName>
</protein>
<organism evidence="2">
    <name type="scientific">Cuerna arida</name>
    <dbReference type="NCBI Taxonomy" id="1464854"/>
    <lineage>
        <taxon>Eukaryota</taxon>
        <taxon>Metazoa</taxon>
        <taxon>Ecdysozoa</taxon>
        <taxon>Arthropoda</taxon>
        <taxon>Hexapoda</taxon>
        <taxon>Insecta</taxon>
        <taxon>Pterygota</taxon>
        <taxon>Neoptera</taxon>
        <taxon>Paraneoptera</taxon>
        <taxon>Hemiptera</taxon>
        <taxon>Auchenorrhyncha</taxon>
        <taxon>Membracoidea</taxon>
        <taxon>Cicadellidae</taxon>
        <taxon>Cicadellinae</taxon>
        <taxon>Proconiini</taxon>
        <taxon>Cuerna</taxon>
    </lineage>
</organism>
<accession>A0A1B6GDS8</accession>
<dbReference type="EMBL" id="GECZ01009209">
    <property type="protein sequence ID" value="JAS60560.1"/>
    <property type="molecule type" value="Transcribed_RNA"/>
</dbReference>
<sequence length="119" mass="13903">LRREDVAAAHRVPSFQKKKTPSLIVQFGSRMTRDQWIAKAKELRDLTANSINKNFPRSRVFISEHLTPESKVLLARTKEKCRAIGWKYVWCREGKVFCRRADEEKCVRVDSLDDLAELK</sequence>
<evidence type="ECO:0000313" key="2">
    <source>
        <dbReference type="EMBL" id="JAS60560.1"/>
    </source>
</evidence>
<feature type="non-terminal residue" evidence="2">
    <location>
        <position position="1"/>
    </location>
</feature>
<dbReference type="Pfam" id="PF25298">
    <property type="entry name" value="Baculo_FP_2nd"/>
    <property type="match status" value="1"/>
</dbReference>